<organism evidence="2 3">
    <name type="scientific">Halalkaliarchaeum desulfuricum</name>
    <dbReference type="NCBI Taxonomy" id="2055893"/>
    <lineage>
        <taxon>Archaea</taxon>
        <taxon>Methanobacteriati</taxon>
        <taxon>Methanobacteriota</taxon>
        <taxon>Stenosarchaea group</taxon>
        <taxon>Halobacteria</taxon>
        <taxon>Halobacteriales</taxon>
        <taxon>Haloferacaceae</taxon>
        <taxon>Halalkaliarchaeum</taxon>
    </lineage>
</organism>
<dbReference type="Gene3D" id="3.40.50.150">
    <property type="entry name" value="Vaccinia Virus protein VP39"/>
    <property type="match status" value="1"/>
</dbReference>
<dbReference type="Proteomes" id="UP000263012">
    <property type="component" value="Chromosome"/>
</dbReference>
<keyword evidence="3" id="KW-1185">Reference proteome</keyword>
<dbReference type="InterPro" id="IPR029063">
    <property type="entry name" value="SAM-dependent_MTases_sf"/>
</dbReference>
<dbReference type="Pfam" id="PF08242">
    <property type="entry name" value="Methyltransf_12"/>
    <property type="match status" value="1"/>
</dbReference>
<proteinExistence type="predicted"/>
<evidence type="ECO:0000313" key="2">
    <source>
        <dbReference type="EMBL" id="AUX08813.1"/>
    </source>
</evidence>
<keyword evidence="2" id="KW-0489">Methyltransferase</keyword>
<protein>
    <submittedName>
        <fullName evidence="2">Methyltransferase type 11</fullName>
    </submittedName>
</protein>
<evidence type="ECO:0000313" key="3">
    <source>
        <dbReference type="Proteomes" id="UP000263012"/>
    </source>
</evidence>
<evidence type="ECO:0000259" key="1">
    <source>
        <dbReference type="Pfam" id="PF08242"/>
    </source>
</evidence>
<dbReference type="PANTHER" id="PTHR43861">
    <property type="entry name" value="TRANS-ACONITATE 2-METHYLTRANSFERASE-RELATED"/>
    <property type="match status" value="1"/>
</dbReference>
<dbReference type="KEGG" id="hdf:AArcSl_1180"/>
<name>A0A343TI91_9EURY</name>
<dbReference type="GO" id="GO:0008168">
    <property type="term" value="F:methyltransferase activity"/>
    <property type="evidence" value="ECO:0007669"/>
    <property type="project" value="UniProtKB-KW"/>
</dbReference>
<dbReference type="RefSeq" id="WP_245883377.1">
    <property type="nucleotide sequence ID" value="NZ_CP025066.1"/>
</dbReference>
<dbReference type="PANTHER" id="PTHR43861:SF1">
    <property type="entry name" value="TRANS-ACONITATE 2-METHYLTRANSFERASE"/>
    <property type="match status" value="1"/>
</dbReference>
<dbReference type="GO" id="GO:0032259">
    <property type="term" value="P:methylation"/>
    <property type="evidence" value="ECO:0007669"/>
    <property type="project" value="UniProtKB-KW"/>
</dbReference>
<dbReference type="AlphaFoldDB" id="A0A343TI91"/>
<sequence length="241" mass="25372">MSDQSIPGAFYTRWAGVYDRIASDLPGVARMRSAFLDLLSPSRGDVVVEMGCGTGANFPWLRDRVGPEGTVVGVDLSEGVLERARARVRRNRWENVHVVRGDATRPPFVGGPTAVPSGSLGLGAGEVDVVLATFVVGMLPDPGGAVQAWGQLAGDGGRLGLCNLARSTTPLGRVCNPAFAALVRASSPPGGKGRTRGAAQLLDERVLEGHRALHDVCDGVVSRRAFEGFVRMSAGTVRTER</sequence>
<feature type="domain" description="Methyltransferase type 12" evidence="1">
    <location>
        <begin position="48"/>
        <end position="159"/>
    </location>
</feature>
<gene>
    <name evidence="2" type="ORF">AArcSl_1180</name>
</gene>
<dbReference type="GeneID" id="37877525"/>
<reference evidence="3" key="1">
    <citation type="submission" date="2017-11" db="EMBL/GenBank/DDBJ databases">
        <title>Phenotypic and genomic properties of facultatively anaerobic sulfur-reducing natronoarchaea from hypersaline soda lakes.</title>
        <authorList>
            <person name="Sorokin D.Y."/>
            <person name="Kublanov I.V."/>
            <person name="Roman P."/>
            <person name="Sinninghe Damste J.S."/>
            <person name="Golyshin P.N."/>
            <person name="Rojo D."/>
            <person name="Ciordia S."/>
            <person name="Mena M.D.C."/>
            <person name="Ferrer M."/>
            <person name="Messina E."/>
            <person name="Smedile F."/>
            <person name="La Spada G."/>
            <person name="La Cono V."/>
            <person name="Yakimov M.M."/>
        </authorList>
    </citation>
    <scope>NUCLEOTIDE SEQUENCE [LARGE SCALE GENOMIC DNA]</scope>
    <source>
        <strain evidence="3">AArc-Sl</strain>
    </source>
</reference>
<dbReference type="SUPFAM" id="SSF53335">
    <property type="entry name" value="S-adenosyl-L-methionine-dependent methyltransferases"/>
    <property type="match status" value="1"/>
</dbReference>
<dbReference type="InterPro" id="IPR013217">
    <property type="entry name" value="Methyltransf_12"/>
</dbReference>
<keyword evidence="2" id="KW-0808">Transferase</keyword>
<accession>A0A343TI91</accession>
<dbReference type="EMBL" id="CP025066">
    <property type="protein sequence ID" value="AUX08813.1"/>
    <property type="molecule type" value="Genomic_DNA"/>
</dbReference>
<dbReference type="CDD" id="cd02440">
    <property type="entry name" value="AdoMet_MTases"/>
    <property type="match status" value="1"/>
</dbReference>